<keyword evidence="2" id="KW-0813">Transport</keyword>
<dbReference type="SUPFAM" id="SSF56935">
    <property type="entry name" value="Porins"/>
    <property type="match status" value="1"/>
</dbReference>
<dbReference type="InterPro" id="IPR005318">
    <property type="entry name" value="OM_porin_bac"/>
</dbReference>
<evidence type="ECO:0000313" key="5">
    <source>
        <dbReference type="EMBL" id="CUV65955.1"/>
    </source>
</evidence>
<dbReference type="Pfam" id="PF03573">
    <property type="entry name" value="OprD"/>
    <property type="match status" value="1"/>
</dbReference>
<proteinExistence type="inferred from homology"/>
<protein>
    <recommendedName>
        <fullName evidence="6">Outer membrane porin</fullName>
    </recommendedName>
</protein>
<reference evidence="5" key="1">
    <citation type="submission" date="2015-11" db="EMBL/GenBank/DDBJ databases">
        <authorList>
            <person name="Zhang Y."/>
            <person name="Guo Z."/>
        </authorList>
    </citation>
    <scope>NUCLEOTIDE SEQUENCE</scope>
    <source>
        <strain evidence="5">BN30871</strain>
    </source>
</reference>
<dbReference type="EMBL" id="FAXN01000055">
    <property type="protein sequence ID" value="CUV65955.1"/>
    <property type="molecule type" value="Genomic_DNA"/>
</dbReference>
<dbReference type="GO" id="GO:0016020">
    <property type="term" value="C:membrane"/>
    <property type="evidence" value="ECO:0007669"/>
    <property type="project" value="InterPro"/>
</dbReference>
<dbReference type="AlphaFoldDB" id="A0A0S4XNU2"/>
<dbReference type="InterPro" id="IPR023614">
    <property type="entry name" value="Porin_dom_sf"/>
</dbReference>
<organism evidence="5">
    <name type="scientific">Sulfurovum sp. enrichment culture clone C5</name>
    <dbReference type="NCBI Taxonomy" id="497650"/>
    <lineage>
        <taxon>Bacteria</taxon>
        <taxon>Pseudomonadati</taxon>
        <taxon>Campylobacterota</taxon>
        <taxon>Epsilonproteobacteria</taxon>
        <taxon>Campylobacterales</taxon>
        <taxon>Sulfurovaceae</taxon>
        <taxon>Sulfurovum</taxon>
        <taxon>environmental samples</taxon>
    </lineage>
</organism>
<feature type="chain" id="PRO_5006629812" description="Outer membrane porin" evidence="4">
    <location>
        <begin position="22"/>
        <end position="373"/>
    </location>
</feature>
<accession>A0A0S4XNU2</accession>
<comment type="similarity">
    <text evidence="1">Belongs to the outer membrane porin (Opr) (TC 1.B.25) family.</text>
</comment>
<evidence type="ECO:0000256" key="4">
    <source>
        <dbReference type="SAM" id="SignalP"/>
    </source>
</evidence>
<evidence type="ECO:0008006" key="6">
    <source>
        <dbReference type="Google" id="ProtNLM"/>
    </source>
</evidence>
<keyword evidence="3 4" id="KW-0732">Signal</keyword>
<name>A0A0S4XNU2_9BACT</name>
<feature type="signal peptide" evidence="4">
    <location>
        <begin position="1"/>
        <end position="21"/>
    </location>
</feature>
<evidence type="ECO:0000256" key="1">
    <source>
        <dbReference type="ARBA" id="ARBA00009075"/>
    </source>
</evidence>
<evidence type="ECO:0000256" key="2">
    <source>
        <dbReference type="ARBA" id="ARBA00022448"/>
    </source>
</evidence>
<gene>
    <name evidence="5" type="ORF">BN3087_530002</name>
</gene>
<evidence type="ECO:0000256" key="3">
    <source>
        <dbReference type="ARBA" id="ARBA00022729"/>
    </source>
</evidence>
<dbReference type="Gene3D" id="2.40.160.10">
    <property type="entry name" value="Porin"/>
    <property type="match status" value="1"/>
</dbReference>
<sequence length="373" mass="40856">MKKTLVISAVASMLLSSSLYANEETVKSNWSGEFRSGYQYTDDSTDSTGEFGLSTSIKYESNSWNNLVFGARVAAAIGEGKEPYGIPFFDDNNDGYGIVDELYVKGIFGNSELTLGRQAIDLPFVDGDDGLGLIDNRFEAVVFSNKDIKDTTLYLAHVRSWSGVDSDDASKFNRINGNDGIGLAGVEYTGIENLGLKAFGYTANDFLNALYLEATYENETDSLEYSTTLQYALQDYDDGTKASVFGVGAEFGLKSIPLVFNISYNKNFDDGSADNLFGGGPFVTSMEYYTIAEAEGKGQVLKGGLSYELMEGLSLEANYAKIDRDVDLDAKELDFGISYEFNDNLGASAVYSDINDDRDGDMQNLRAYVTYKF</sequence>